<feature type="compositionally biased region" description="Basic residues" evidence="1">
    <location>
        <begin position="1"/>
        <end position="10"/>
    </location>
</feature>
<accession>A0A9D3NUB7</accession>
<proteinExistence type="predicted"/>
<name>A0A9D3NUB7_9TELE</name>
<dbReference type="AlphaFoldDB" id="A0A9D3NUB7"/>
<reference evidence="2 3" key="1">
    <citation type="submission" date="2021-06" db="EMBL/GenBank/DDBJ databases">
        <title>Chromosome-level genome assembly of the red-tail catfish (Hemibagrus wyckioides).</title>
        <authorList>
            <person name="Shao F."/>
        </authorList>
    </citation>
    <scope>NUCLEOTIDE SEQUENCE [LARGE SCALE GENOMIC DNA]</scope>
    <source>
        <strain evidence="2">EC202008001</strain>
        <tissue evidence="2">Blood</tissue>
    </source>
</reference>
<evidence type="ECO:0000256" key="1">
    <source>
        <dbReference type="SAM" id="MobiDB-lite"/>
    </source>
</evidence>
<gene>
    <name evidence="2" type="ORF">KOW79_009024</name>
</gene>
<dbReference type="Proteomes" id="UP000824219">
    <property type="component" value="Linkage Group LG10"/>
</dbReference>
<sequence length="88" mass="10099">MRRRRRRSERKRGSERNTDCPVTRSSIAVTLTFSPSVLMEMELFLQKVGTCPEESGNERWSNSTLPFLSVLATPVSIISYMEVDLSSW</sequence>
<comment type="caution">
    <text evidence="2">The sequence shown here is derived from an EMBL/GenBank/DDBJ whole genome shotgun (WGS) entry which is preliminary data.</text>
</comment>
<protein>
    <submittedName>
        <fullName evidence="2">Uncharacterized protein</fullName>
    </submittedName>
</protein>
<dbReference type="EMBL" id="JAHKSW010000010">
    <property type="protein sequence ID" value="KAG7327418.1"/>
    <property type="molecule type" value="Genomic_DNA"/>
</dbReference>
<evidence type="ECO:0000313" key="2">
    <source>
        <dbReference type="EMBL" id="KAG7327418.1"/>
    </source>
</evidence>
<feature type="region of interest" description="Disordered" evidence="1">
    <location>
        <begin position="1"/>
        <end position="21"/>
    </location>
</feature>
<organism evidence="2 3">
    <name type="scientific">Hemibagrus wyckioides</name>
    <dbReference type="NCBI Taxonomy" id="337641"/>
    <lineage>
        <taxon>Eukaryota</taxon>
        <taxon>Metazoa</taxon>
        <taxon>Chordata</taxon>
        <taxon>Craniata</taxon>
        <taxon>Vertebrata</taxon>
        <taxon>Euteleostomi</taxon>
        <taxon>Actinopterygii</taxon>
        <taxon>Neopterygii</taxon>
        <taxon>Teleostei</taxon>
        <taxon>Ostariophysi</taxon>
        <taxon>Siluriformes</taxon>
        <taxon>Bagridae</taxon>
        <taxon>Hemibagrus</taxon>
    </lineage>
</organism>
<evidence type="ECO:0000313" key="3">
    <source>
        <dbReference type="Proteomes" id="UP000824219"/>
    </source>
</evidence>
<keyword evidence="3" id="KW-1185">Reference proteome</keyword>